<dbReference type="HOGENOM" id="CLU_2335622_0_0_1"/>
<keyword evidence="3" id="KW-1185">Reference proteome</keyword>
<evidence type="ECO:0000256" key="1">
    <source>
        <dbReference type="SAM" id="Phobius"/>
    </source>
</evidence>
<protein>
    <submittedName>
        <fullName evidence="2">Uncharacterized protein</fullName>
    </submittedName>
</protein>
<dbReference type="STRING" id="31234.E3MWR4"/>
<proteinExistence type="predicted"/>
<dbReference type="PANTHER" id="PTHR22943">
    <property type="entry name" value="7-TRANSMEMBRANE DOMAIN RECEPTOR C.ELEGANS"/>
    <property type="match status" value="1"/>
</dbReference>
<dbReference type="InterPro" id="IPR019428">
    <property type="entry name" value="7TM_GPCR_serpentine_rcpt_Str"/>
</dbReference>
<dbReference type="EMBL" id="DS268488">
    <property type="protein sequence ID" value="EFP10721.1"/>
    <property type="molecule type" value="Genomic_DNA"/>
</dbReference>
<dbReference type="GO" id="GO:0042048">
    <property type="term" value="P:olfactory behavior"/>
    <property type="evidence" value="ECO:0007669"/>
    <property type="project" value="TreeGrafter"/>
</dbReference>
<dbReference type="GO" id="GO:0005886">
    <property type="term" value="C:plasma membrane"/>
    <property type="evidence" value="ECO:0007669"/>
    <property type="project" value="TreeGrafter"/>
</dbReference>
<feature type="transmembrane region" description="Helical" evidence="1">
    <location>
        <begin position="6"/>
        <end position="23"/>
    </location>
</feature>
<gene>
    <name evidence="2" type="ORF">CRE_02479</name>
</gene>
<dbReference type="PANTHER" id="PTHR22943:SF35">
    <property type="entry name" value="SEVEN TM RECEPTOR"/>
    <property type="match status" value="1"/>
</dbReference>
<evidence type="ECO:0000313" key="2">
    <source>
        <dbReference type="EMBL" id="EFP10721.1"/>
    </source>
</evidence>
<evidence type="ECO:0000313" key="3">
    <source>
        <dbReference type="Proteomes" id="UP000008281"/>
    </source>
</evidence>
<dbReference type="Pfam" id="PF10326">
    <property type="entry name" value="7TM_GPCR_Str"/>
    <property type="match status" value="1"/>
</dbReference>
<reference evidence="2" key="1">
    <citation type="submission" date="2007-07" db="EMBL/GenBank/DDBJ databases">
        <title>PCAP assembly of the Caenorhabditis remanei genome.</title>
        <authorList>
            <consortium name="The Caenorhabditis remanei Sequencing Consortium"/>
            <person name="Wilson R.K."/>
        </authorList>
    </citation>
    <scope>NUCLEOTIDE SEQUENCE [LARGE SCALE GENOMIC DNA]</scope>
    <source>
        <strain evidence="2">PB4641</strain>
    </source>
</reference>
<dbReference type="InParanoid" id="E3MWR4"/>
<dbReference type="AlphaFoldDB" id="E3MWR4"/>
<dbReference type="GO" id="GO:0038022">
    <property type="term" value="F:G protein-coupled olfactory receptor activity"/>
    <property type="evidence" value="ECO:0007669"/>
    <property type="project" value="TreeGrafter"/>
</dbReference>
<keyword evidence="1" id="KW-1133">Transmembrane helix</keyword>
<dbReference type="OrthoDB" id="5866999at2759"/>
<organism evidence="3">
    <name type="scientific">Caenorhabditis remanei</name>
    <name type="common">Caenorhabditis vulgaris</name>
    <dbReference type="NCBI Taxonomy" id="31234"/>
    <lineage>
        <taxon>Eukaryota</taxon>
        <taxon>Metazoa</taxon>
        <taxon>Ecdysozoa</taxon>
        <taxon>Nematoda</taxon>
        <taxon>Chromadorea</taxon>
        <taxon>Rhabditida</taxon>
        <taxon>Rhabditina</taxon>
        <taxon>Rhabditomorpha</taxon>
        <taxon>Rhabditoidea</taxon>
        <taxon>Rhabditidae</taxon>
        <taxon>Peloderinae</taxon>
        <taxon>Caenorhabditis</taxon>
    </lineage>
</organism>
<name>E3MWR4_CAERE</name>
<keyword evidence="1" id="KW-0472">Membrane</keyword>
<feature type="transmembrane region" description="Helical" evidence="1">
    <location>
        <begin position="35"/>
        <end position="54"/>
    </location>
</feature>
<accession>E3MWR4</accession>
<dbReference type="Proteomes" id="UP000008281">
    <property type="component" value="Unassembled WGS sequence"/>
</dbReference>
<sequence length="98" mass="11189">MIIQNILVIISFMTNSLLTFLISTKSPKTMGSYKYLMAFMTGFELVYALIDLLIQPIRFNKQAKITNGVGVRNGRTSNKKLMMRTLYLINPTTIPPKR</sequence>
<keyword evidence="1" id="KW-0812">Transmembrane</keyword>